<reference evidence="1 2" key="2">
    <citation type="journal article" date="2017" name="Nature">
        <title>The Apostasia genome and the evolution of orchids.</title>
        <authorList>
            <person name="Zhang G.Q."/>
            <person name="Liu K.W."/>
            <person name="Li Z."/>
            <person name="Lohaus R."/>
            <person name="Hsiao Y.Y."/>
            <person name="Niu S.C."/>
            <person name="Wang J.Y."/>
            <person name="Lin Y.C."/>
            <person name="Xu Q."/>
            <person name="Chen L.J."/>
            <person name="Yoshida K."/>
            <person name="Fujiwara S."/>
            <person name="Wang Z.W."/>
            <person name="Zhang Y.Q."/>
            <person name="Mitsuda N."/>
            <person name="Wang M."/>
            <person name="Liu G.H."/>
            <person name="Pecoraro L."/>
            <person name="Huang H.X."/>
            <person name="Xiao X.J."/>
            <person name="Lin M."/>
            <person name="Wu X.Y."/>
            <person name="Wu W.L."/>
            <person name="Chen Y.Y."/>
            <person name="Chang S.B."/>
            <person name="Sakamoto S."/>
            <person name="Ohme-Takagi M."/>
            <person name="Yagi M."/>
            <person name="Zeng S.J."/>
            <person name="Shen C.Y."/>
            <person name="Yeh C.M."/>
            <person name="Luo Y.B."/>
            <person name="Tsai W.C."/>
            <person name="Van de Peer Y."/>
            <person name="Liu Z.J."/>
        </authorList>
    </citation>
    <scope>NUCLEOTIDE SEQUENCE [LARGE SCALE GENOMIC DNA]</scope>
    <source>
        <tissue evidence="1">The whole plant</tissue>
    </source>
</reference>
<dbReference type="EMBL" id="KZ503041">
    <property type="protein sequence ID" value="PKU69307.1"/>
    <property type="molecule type" value="Genomic_DNA"/>
</dbReference>
<organism evidence="1 2">
    <name type="scientific">Dendrobium catenatum</name>
    <dbReference type="NCBI Taxonomy" id="906689"/>
    <lineage>
        <taxon>Eukaryota</taxon>
        <taxon>Viridiplantae</taxon>
        <taxon>Streptophyta</taxon>
        <taxon>Embryophyta</taxon>
        <taxon>Tracheophyta</taxon>
        <taxon>Spermatophyta</taxon>
        <taxon>Magnoliopsida</taxon>
        <taxon>Liliopsida</taxon>
        <taxon>Asparagales</taxon>
        <taxon>Orchidaceae</taxon>
        <taxon>Epidendroideae</taxon>
        <taxon>Malaxideae</taxon>
        <taxon>Dendrobiinae</taxon>
        <taxon>Dendrobium</taxon>
    </lineage>
</organism>
<evidence type="ECO:0000313" key="1">
    <source>
        <dbReference type="EMBL" id="PKU69307.1"/>
    </source>
</evidence>
<name>A0A2I0W0Y3_9ASPA</name>
<accession>A0A2I0W0Y3</accession>
<sequence length="113" mass="12488">MKWWEKGIQPNMKEITSAQELVDSLSRAGDKLVIVYFFSPGSTGEQMVVSVASAALMPLLGPAKGLEKSELLALAANKDLCFNYTKMEEPLLTAPEVRKPVSDFLPLKSFHFL</sequence>
<gene>
    <name evidence="1" type="ORF">MA16_Dca002577</name>
</gene>
<dbReference type="Proteomes" id="UP000233837">
    <property type="component" value="Unassembled WGS sequence"/>
</dbReference>
<reference evidence="1 2" key="1">
    <citation type="journal article" date="2016" name="Sci. Rep.">
        <title>The Dendrobium catenatum Lindl. genome sequence provides insights into polysaccharide synthase, floral development and adaptive evolution.</title>
        <authorList>
            <person name="Zhang G.Q."/>
            <person name="Xu Q."/>
            <person name="Bian C."/>
            <person name="Tsai W.C."/>
            <person name="Yeh C.M."/>
            <person name="Liu K.W."/>
            <person name="Yoshida K."/>
            <person name="Zhang L.S."/>
            <person name="Chang S.B."/>
            <person name="Chen F."/>
            <person name="Shi Y."/>
            <person name="Su Y.Y."/>
            <person name="Zhang Y.Q."/>
            <person name="Chen L.J."/>
            <person name="Yin Y."/>
            <person name="Lin M."/>
            <person name="Huang H."/>
            <person name="Deng H."/>
            <person name="Wang Z.W."/>
            <person name="Zhu S.L."/>
            <person name="Zhao X."/>
            <person name="Deng C."/>
            <person name="Niu S.C."/>
            <person name="Huang J."/>
            <person name="Wang M."/>
            <person name="Liu G.H."/>
            <person name="Yang H.J."/>
            <person name="Xiao X.J."/>
            <person name="Hsiao Y.Y."/>
            <person name="Wu W.L."/>
            <person name="Chen Y.Y."/>
            <person name="Mitsuda N."/>
            <person name="Ohme-Takagi M."/>
            <person name="Luo Y.B."/>
            <person name="Van de Peer Y."/>
            <person name="Liu Z.J."/>
        </authorList>
    </citation>
    <scope>NUCLEOTIDE SEQUENCE [LARGE SCALE GENOMIC DNA]</scope>
    <source>
        <tissue evidence="1">The whole plant</tissue>
    </source>
</reference>
<keyword evidence="2" id="KW-1185">Reference proteome</keyword>
<dbReference type="STRING" id="906689.A0A2I0W0Y3"/>
<dbReference type="AlphaFoldDB" id="A0A2I0W0Y3"/>
<proteinExistence type="predicted"/>
<evidence type="ECO:0000313" key="2">
    <source>
        <dbReference type="Proteomes" id="UP000233837"/>
    </source>
</evidence>
<protein>
    <submittedName>
        <fullName evidence="1">Thioredoxin-like 1-2, chloroplastic</fullName>
    </submittedName>
</protein>